<evidence type="ECO:0000313" key="2">
    <source>
        <dbReference type="EMBL" id="CAG8470834.1"/>
    </source>
</evidence>
<protein>
    <submittedName>
        <fullName evidence="2">17648_t:CDS:1</fullName>
    </submittedName>
</protein>
<evidence type="ECO:0000313" key="3">
    <source>
        <dbReference type="Proteomes" id="UP000789901"/>
    </source>
</evidence>
<dbReference type="EMBL" id="CAJVQB010000148">
    <property type="protein sequence ID" value="CAG8470834.1"/>
    <property type="molecule type" value="Genomic_DNA"/>
</dbReference>
<gene>
    <name evidence="2" type="ORF">GMARGA_LOCUS769</name>
</gene>
<reference evidence="2 3" key="1">
    <citation type="submission" date="2021-06" db="EMBL/GenBank/DDBJ databases">
        <authorList>
            <person name="Kallberg Y."/>
            <person name="Tangrot J."/>
            <person name="Rosling A."/>
        </authorList>
    </citation>
    <scope>NUCLEOTIDE SEQUENCE [LARGE SCALE GENOMIC DNA]</scope>
    <source>
        <strain evidence="2 3">120-4 pot B 10/14</strain>
    </source>
</reference>
<name>A0ABM8VXF5_GIGMA</name>
<evidence type="ECO:0000256" key="1">
    <source>
        <dbReference type="SAM" id="MobiDB-lite"/>
    </source>
</evidence>
<accession>A0ABM8VXF5</accession>
<proteinExistence type="predicted"/>
<feature type="region of interest" description="Disordered" evidence="1">
    <location>
        <begin position="121"/>
        <end position="174"/>
    </location>
</feature>
<sequence length="174" mass="20304">MVKTNENLFPNPPNPKTFYKPENLPEINQRGQENGLPSLSEGGQSYNNYKIMEHELKNNESKFRCRSLPNHDEKTCKICVGMRKAYMKRRENRCRGRGLSNKKTAEKKLVKEVGDLAEKTEKLSKKLKNQGQKIDKQKKRIDGLVKKNAKDEKKDKVQKKYQPLFPEIKQKAEE</sequence>
<feature type="compositionally biased region" description="Basic and acidic residues" evidence="1">
    <location>
        <begin position="140"/>
        <end position="155"/>
    </location>
</feature>
<feature type="region of interest" description="Disordered" evidence="1">
    <location>
        <begin position="1"/>
        <end position="44"/>
    </location>
</feature>
<feature type="compositionally biased region" description="Polar residues" evidence="1">
    <location>
        <begin position="29"/>
        <end position="44"/>
    </location>
</feature>
<organism evidence="2 3">
    <name type="scientific">Gigaspora margarita</name>
    <dbReference type="NCBI Taxonomy" id="4874"/>
    <lineage>
        <taxon>Eukaryota</taxon>
        <taxon>Fungi</taxon>
        <taxon>Fungi incertae sedis</taxon>
        <taxon>Mucoromycota</taxon>
        <taxon>Glomeromycotina</taxon>
        <taxon>Glomeromycetes</taxon>
        <taxon>Diversisporales</taxon>
        <taxon>Gigasporaceae</taxon>
        <taxon>Gigaspora</taxon>
    </lineage>
</organism>
<dbReference type="Proteomes" id="UP000789901">
    <property type="component" value="Unassembled WGS sequence"/>
</dbReference>
<comment type="caution">
    <text evidence="2">The sequence shown here is derived from an EMBL/GenBank/DDBJ whole genome shotgun (WGS) entry which is preliminary data.</text>
</comment>
<keyword evidence="3" id="KW-1185">Reference proteome</keyword>